<dbReference type="GO" id="GO:0043041">
    <property type="term" value="P:amino acid activation for nonribosomal peptide biosynthetic process"/>
    <property type="evidence" value="ECO:0007669"/>
    <property type="project" value="TreeGrafter"/>
</dbReference>
<name>A0A5M3YN16_ASPTE</name>
<dbReference type="PROSITE" id="PS00455">
    <property type="entry name" value="AMP_BINDING"/>
    <property type="match status" value="3"/>
</dbReference>
<evidence type="ECO:0000256" key="1">
    <source>
        <dbReference type="ARBA" id="ARBA00005179"/>
    </source>
</evidence>
<dbReference type="Gene3D" id="1.10.1200.10">
    <property type="entry name" value="ACP-like"/>
    <property type="match status" value="3"/>
</dbReference>
<dbReference type="GO" id="GO:1904091">
    <property type="term" value="F:non-ribosomal peptide synthetase activity"/>
    <property type="evidence" value="ECO:0007669"/>
    <property type="project" value="UniProtKB-ARBA"/>
</dbReference>
<dbReference type="EMBL" id="BLJY01000002">
    <property type="protein sequence ID" value="GFF13653.1"/>
    <property type="molecule type" value="Genomic_DNA"/>
</dbReference>
<keyword evidence="2" id="KW-0596">Phosphopantetheine</keyword>
<dbReference type="InterPro" id="IPR020845">
    <property type="entry name" value="AMP-binding_CS"/>
</dbReference>
<dbReference type="FunFam" id="3.40.50.980:FF:000001">
    <property type="entry name" value="Non-ribosomal peptide synthetase"/>
    <property type="match status" value="2"/>
</dbReference>
<dbReference type="FunFam" id="3.30.559.10:FF:000016">
    <property type="entry name" value="Nonribosomal peptide synthase Pes1"/>
    <property type="match status" value="1"/>
</dbReference>
<dbReference type="Proteomes" id="UP000452235">
    <property type="component" value="Unassembled WGS sequence"/>
</dbReference>
<gene>
    <name evidence="8" type="ORF">ATEIFO6365_0002076400</name>
</gene>
<dbReference type="SUPFAM" id="SSF52777">
    <property type="entry name" value="CoA-dependent acyltransferases"/>
    <property type="match status" value="9"/>
</dbReference>
<dbReference type="PANTHER" id="PTHR45527:SF16">
    <property type="entry name" value="NONRIBOSOMAL PEPTIDE SYNTHASE ATNA-RELATED"/>
    <property type="match status" value="1"/>
</dbReference>
<accession>A0A5M3YN16</accession>
<dbReference type="FunFam" id="3.30.559.30:FF:000003">
    <property type="entry name" value="Nonribosomal peptide synthase SidD"/>
    <property type="match status" value="1"/>
</dbReference>
<reference evidence="8 9" key="1">
    <citation type="submission" date="2020-01" db="EMBL/GenBank/DDBJ databases">
        <title>Aspergillus terreus IFO 6365 whole genome shotgun sequence.</title>
        <authorList>
            <person name="Kanamasa S."/>
            <person name="Takahashi H."/>
        </authorList>
    </citation>
    <scope>NUCLEOTIDE SEQUENCE [LARGE SCALE GENOMIC DNA]</scope>
    <source>
        <strain evidence="8 9">IFO 6365</strain>
    </source>
</reference>
<keyword evidence="6" id="KW-0677">Repeat</keyword>
<comment type="similarity">
    <text evidence="7">Belongs to the NRP synthetase family.</text>
</comment>
<dbReference type="CDD" id="cd19545">
    <property type="entry name" value="FUM14_C_NRPS-like"/>
    <property type="match status" value="1"/>
</dbReference>
<dbReference type="InterPro" id="IPR036736">
    <property type="entry name" value="ACP-like_sf"/>
</dbReference>
<dbReference type="InterPro" id="IPR010071">
    <property type="entry name" value="AA_adenyl_dom"/>
</dbReference>
<dbReference type="InterPro" id="IPR001242">
    <property type="entry name" value="Condensation_dom"/>
</dbReference>
<proteinExistence type="inferred from homology"/>
<dbReference type="SUPFAM" id="SSF56801">
    <property type="entry name" value="Acetyl-CoA synthetase-like"/>
    <property type="match status" value="3"/>
</dbReference>
<dbReference type="VEuPathDB" id="FungiDB:ATEG_04323"/>
<dbReference type="Pfam" id="PF00668">
    <property type="entry name" value="Condensation"/>
    <property type="match status" value="4"/>
</dbReference>
<dbReference type="Gene3D" id="3.30.559.30">
    <property type="entry name" value="Nonribosomal peptide synthetase, condensation domain"/>
    <property type="match status" value="4"/>
</dbReference>
<dbReference type="NCBIfam" id="TIGR01733">
    <property type="entry name" value="AA-adenyl-dom"/>
    <property type="match status" value="2"/>
</dbReference>
<evidence type="ECO:0000256" key="7">
    <source>
        <dbReference type="ARBA" id="ARBA00029454"/>
    </source>
</evidence>
<dbReference type="PROSITE" id="PS00012">
    <property type="entry name" value="PHOSPHOPANTETHEINE"/>
    <property type="match status" value="2"/>
</dbReference>
<dbReference type="VEuPathDB" id="FungiDB:ATEG_04322"/>
<dbReference type="Gene3D" id="3.40.50.12780">
    <property type="entry name" value="N-terminal domain of ligase-like"/>
    <property type="match status" value="2"/>
</dbReference>
<dbReference type="InterPro" id="IPR042099">
    <property type="entry name" value="ANL_N_sf"/>
</dbReference>
<dbReference type="GO" id="GO:0016740">
    <property type="term" value="F:transferase activity"/>
    <property type="evidence" value="ECO:0007669"/>
    <property type="project" value="UniProtKB-KW"/>
</dbReference>
<evidence type="ECO:0000256" key="2">
    <source>
        <dbReference type="ARBA" id="ARBA00022450"/>
    </source>
</evidence>
<evidence type="ECO:0000256" key="4">
    <source>
        <dbReference type="ARBA" id="ARBA00022598"/>
    </source>
</evidence>
<dbReference type="Gene3D" id="3.30.559.10">
    <property type="entry name" value="Chloramphenicol acetyltransferase-like domain"/>
    <property type="match status" value="4"/>
</dbReference>
<evidence type="ECO:0000313" key="8">
    <source>
        <dbReference type="EMBL" id="GFF13653.1"/>
    </source>
</evidence>
<dbReference type="Gene3D" id="3.40.50.980">
    <property type="match status" value="2"/>
</dbReference>
<dbReference type="FunFam" id="3.30.300.30:FF:000015">
    <property type="entry name" value="Nonribosomal peptide synthase SidD"/>
    <property type="match status" value="3"/>
</dbReference>
<dbReference type="InterPro" id="IPR006162">
    <property type="entry name" value="Ppantetheine_attach_site"/>
</dbReference>
<dbReference type="Pfam" id="PF00550">
    <property type="entry name" value="PP-binding"/>
    <property type="match status" value="3"/>
</dbReference>
<dbReference type="InterPro" id="IPR009081">
    <property type="entry name" value="PP-bd_ACP"/>
</dbReference>
<dbReference type="GO" id="GO:0005737">
    <property type="term" value="C:cytoplasm"/>
    <property type="evidence" value="ECO:0007669"/>
    <property type="project" value="TreeGrafter"/>
</dbReference>
<dbReference type="NCBIfam" id="NF003417">
    <property type="entry name" value="PRK04813.1"/>
    <property type="match status" value="3"/>
</dbReference>
<protein>
    <submittedName>
        <fullName evidence="8">Nonribosomal peptide synthase</fullName>
    </submittedName>
</protein>
<dbReference type="SMART" id="SM00823">
    <property type="entry name" value="PKS_PP"/>
    <property type="match status" value="3"/>
</dbReference>
<comment type="caution">
    <text evidence="8">The sequence shown here is derived from an EMBL/GenBank/DDBJ whole genome shotgun (WGS) entry which is preliminary data.</text>
</comment>
<dbReference type="CDD" id="cd05918">
    <property type="entry name" value="A_NRPS_SidN3_like"/>
    <property type="match status" value="3"/>
</dbReference>
<dbReference type="PANTHER" id="PTHR45527">
    <property type="entry name" value="NONRIBOSOMAL PEPTIDE SYNTHETASE"/>
    <property type="match status" value="1"/>
</dbReference>
<dbReference type="CDD" id="cd19534">
    <property type="entry name" value="E_NRPS"/>
    <property type="match status" value="1"/>
</dbReference>
<dbReference type="InterPro" id="IPR000873">
    <property type="entry name" value="AMP-dep_synth/lig_dom"/>
</dbReference>
<dbReference type="VEuPathDB" id="FungiDB:ATEG_07358"/>
<dbReference type="GO" id="GO:0016874">
    <property type="term" value="F:ligase activity"/>
    <property type="evidence" value="ECO:0007669"/>
    <property type="project" value="UniProtKB-KW"/>
</dbReference>
<dbReference type="Gene3D" id="3.30.300.30">
    <property type="match status" value="3"/>
</dbReference>
<evidence type="ECO:0000256" key="6">
    <source>
        <dbReference type="ARBA" id="ARBA00022737"/>
    </source>
</evidence>
<dbReference type="FunFam" id="3.40.50.12780:FF:000014">
    <property type="entry name" value="Nonribosomal peptide synthetase 1"/>
    <property type="match status" value="3"/>
</dbReference>
<dbReference type="GO" id="GO:0031177">
    <property type="term" value="F:phosphopantetheine binding"/>
    <property type="evidence" value="ECO:0007669"/>
    <property type="project" value="InterPro"/>
</dbReference>
<keyword evidence="9" id="KW-1185">Reference proteome</keyword>
<dbReference type="GO" id="GO:0044550">
    <property type="term" value="P:secondary metabolite biosynthetic process"/>
    <property type="evidence" value="ECO:0007669"/>
    <property type="project" value="TreeGrafter"/>
</dbReference>
<organism evidence="8 9">
    <name type="scientific">Aspergillus terreus</name>
    <dbReference type="NCBI Taxonomy" id="33178"/>
    <lineage>
        <taxon>Eukaryota</taxon>
        <taxon>Fungi</taxon>
        <taxon>Dikarya</taxon>
        <taxon>Ascomycota</taxon>
        <taxon>Pezizomycotina</taxon>
        <taxon>Eurotiomycetes</taxon>
        <taxon>Eurotiomycetidae</taxon>
        <taxon>Eurotiales</taxon>
        <taxon>Aspergillaceae</taxon>
        <taxon>Aspergillus</taxon>
        <taxon>Aspergillus subgen. Circumdati</taxon>
    </lineage>
</organism>
<dbReference type="Gene3D" id="2.30.38.10">
    <property type="entry name" value="Luciferase, Domain 3"/>
    <property type="match status" value="1"/>
</dbReference>
<dbReference type="FunFam" id="3.30.559.30:FF:000002">
    <property type="entry name" value="Nonribosomal peptide synthase Pes1"/>
    <property type="match status" value="1"/>
</dbReference>
<dbReference type="InterPro" id="IPR020806">
    <property type="entry name" value="PKS_PP-bd"/>
</dbReference>
<keyword evidence="3" id="KW-0597">Phosphoprotein</keyword>
<dbReference type="PROSITE" id="PS50075">
    <property type="entry name" value="CARRIER"/>
    <property type="match status" value="4"/>
</dbReference>
<comment type="pathway">
    <text evidence="1">Secondary metabolite biosynthesis.</text>
</comment>
<dbReference type="OrthoDB" id="416786at2759"/>
<evidence type="ECO:0000256" key="5">
    <source>
        <dbReference type="ARBA" id="ARBA00022679"/>
    </source>
</evidence>
<dbReference type="InterPro" id="IPR023213">
    <property type="entry name" value="CAT-like_dom_sf"/>
</dbReference>
<keyword evidence="4" id="KW-0436">Ligase</keyword>
<dbReference type="InterPro" id="IPR045851">
    <property type="entry name" value="AMP-bd_C_sf"/>
</dbReference>
<dbReference type="Pfam" id="PF00501">
    <property type="entry name" value="AMP-binding"/>
    <property type="match status" value="3"/>
</dbReference>
<evidence type="ECO:0000313" key="9">
    <source>
        <dbReference type="Proteomes" id="UP000452235"/>
    </source>
</evidence>
<dbReference type="SUPFAM" id="SSF47336">
    <property type="entry name" value="ACP-like"/>
    <property type="match status" value="3"/>
</dbReference>
<sequence length="4028" mass="446171">MPERSSKVSGVGVSAFPPSLIARPTGTFFSTPWKSLPVSWRSNVSPSAAIQAAWAILIGLTLNTEDVSFVLQELEEVNSPSHEADEVIPGLARVETTLYRDQMLVELFNILEARPAAVDSAYKHYDTCPCILQVSPCLEGQDTREVRQGAADTASKQNGGSHADARLVVSCIWSASDLSIIGRYDDAVLQPGEVNRILDQFIHLFGVLTASDGSTTLGQLQICGPSDLSQIRQWNSSCPERVTKLAHDIITSQANRRPDALAVSAWDAQLTYRELESFSETIAQRLLSLGVQPDSLVPFCFEKSAWAIVAIIGILKAGAAFVALDPTNPLERLNGIVQRIGTDVLLTSEASFERLRMLAPNTIVVSQLEVTRLAKLDQSRRLLSTVTPSNLAYVIFTSGSTGTPKGVMIEHHSLVQSCLTLGTQMGSVDETRMLQFSSFTFDASILEIFPTLFHGGCICMPSDSDRVDNLEEYINNNNVDLVFLTPSIAAILDPTSIPKVHTLVTGGEAFSGDTMKVWLENRIVMNAYGPSEITIACNMTKLTVTHPSKCIGHAISTVSWIVDPEDHSRLMPVGCVGELLVQGHTLARGYFQDEEKTAYLFIEAPAWYDPAQLPDAPTRLYKTGDLVRYEPDGSLLYVGRKDAQVKVRGQRVELEEIEHHLTTNGMVSQALALFPSSGFLKHQIVGILVLEEEAKVNFDGEIRLLEDEVATRINQIRSSLSELLPSYMVPAQLIAVQSLPLLPSGKVNRKSLAQWVESIDKSILRAATIQPESTSANTPASDTVLSLQRIVSDVLNIPVTEVHLQQSFLSLGGDSISAMQIVTRCRTQGMDLATRNVLRSSSISEMALHITSSKRPTIQDWDEEENGAIFGLSPMQKLYFGLVPSGDNEFNQSFLLNLRGQIDDEILDPAIKAVVERHSMLRARFTHHEGEWVQYISKDTESSYRLISHRVSGPDITPDNMPHSAALVNAEAGPLLVADLITADTGDRFLRLTAHHLVIDLVSWRIILHDLEEYLTRGMLVGEKPLPFQSWLHYQDEYTSSAVLPPALRSFEDALPGLQYWGITELPLSKIDNHTHSFTLSADLTEEIMKGCHSSLRTNPVDIMLASLLFSFGKIFNDRSLPIVFDEGHGRNLGDEAVDVSRTVGWFTVLLPILVTPKENGTIVDLIRRVKDFRRTLAGHEVAYFRNKVLRKDNTHTKNFPVEILFNFFGQYQQLERADAILQQVPNGITEDLGRQALDVAIFEVSVLMERSRLRFTMTHGRKLRHQPEIQKWVAEFASTIESAVIGLKELDFEYTLSDFPMLALDYQALNTLVHERLSKLDKSSPTEIEDIYPCTPMQDGILASQASNPSLYRSSIRWKIEAGEGAVVDGNLLLEAWSQVVRRHSILRTAFIQSVSLQSLFSQVVFKSYKPRASLIHCGQDGVFKPLQGREALGSASIHEHEFTIYHTGPSAAFCQLSINHALFDGASVQVLVRDLALAYKNELIPQSGPLYKDYVLYVSQRSSIEDQEYWGKYLTGCPSCYIPCCEGRQTDYAEQAISMEPSLVQKIREFCVQRELTTANVFQLAWALVLRTLTDSDSVCFGCLTSGRDVPVEGILDAVGAFMNMLVCRFDMADEDPLIQVLEASKNQFRQSLEHQHMPLAEVHRTLGLQGQHLFNTAISFQTSGGTLAIDELQIQQLPENDPSEYDLTLNVVDSPAAVEVAFRYWKSRLPDGQVRFIGKMFAEALSVIVNDPDQSIRHANISDARCDVIFDWNKNIPSPTDRCLHQIFQSMAERHPDDEAVYSSQESWTFKELDSMSSVLAIKLTTVGVGPEVLVPICFEKSIWAIVAMLGVLKAGGGFVPLDPKHPPQRHLAIIEDVKAHLVLGSTSTSASLRSYVPTVLEVGREAIDWNLSTQSIPPSKIATPSNVAYIIFTSGSTGKPKGVVIEHRAVSSSCTEHAGPMGFEASSRVLQFSSYTFDAAIAEIFTTLITGGTVCVPTDQERMGNIVRFINEARVNWVFSTPSFIRTVKPMSVPTVRTLAVGGEILGQDILATWTPHVTFIHVYGPTECCIFSVSHTVNRDEGHRVILGRAFGSVSWIVDPNNPDKLAPLGSVGELLLQGPILAREYLNNPEKTAEAFIDSPAWLPGERQRMYRTGDLVRYNPDGTMMYIGRKDNQVKLRGQRLELGEIEYNMSLNLPERTAVAVELVDRAGTEISKALAAFVCHDAGRTDTISDEDLFDPMTGTFRSQMKDLRQKLERALPAYMVPSIYIQLKKMPPTPTGKLDRQLLRRLVANLSQKDQALYSLTTDELKDGPTTDNERTLQALWGKVLRMEASSIGAESNFFHLGGDSIAALHLVNLVRDQNLTIEIPQIFRNPTLRDMSLCLETGKAPDVVSLEAFALVESPISAAKLVAQAAEICEVQSESIVDIYPCTPLQEGVMALSIKKPGAYVSQFVFRLPEHINTNRFKDAWSIAVAETPTMRTRIIAIGSSVWQVVISESIQWEDGDSLQTYLAQDKKLELTPQSRLSRYALIQEDASRYFVFTAHHSVYDGWSLSHLFRKVERIYHQDPNANQLHPDFNTFIEHISGIDRKKSRDFWSSLLTGAKQARFPQLPHPGYYPTVNKSVHLPVDLGAESQGDFTTSTILQAAWTIILSQYTESNDVTFGTVVTGRNAPVPGIMDILGPTVATVPVRVKLDRSQAIAELLHTVQDQATQRIPFEQEGLQNISHFSADARAACQFLSLFVVQPLSAVGGTILGSERVEIDYNSARATPLTVECSIGDGMLQISAHFDSNLISEPKMELIMHQFAHTFKEISANLQRSLQEITRCSNYEKQLIKRWNEKIPPAMETCVHHLFKKQALSWPKAPAIHAWDYQLTYAEVDQYAMAFAHHISQFRVGPEVLVPVVMDKSAWTIVAMIGILKAGGACAALDPSHPSDRLSGIIQDTGSPVIVVSPHYEDRFAGLVDKTIAVSKALLDELPVQTEDPETAVHYNNPAFVIFTSGSTGKPKGIVIEHVHICTSSEAHGSAMNVGLGSRVFSFASYAFDVSLGDTWTTLMRGGCVCVPSEEDRMNRLAQTVTEMRTNWIGLTPTVARLLTPESVPTVKTLSLGGEPMAKEDIATWADHVRVINFCKFTQIPYECGHNPTFLDGPAETVIGAMMSDFSTDRSLNPRTLGYGLDANLWVVNPDNHDILVPIGTIGELLIQGPAISRGYLKDPEKTAKSYLSENPAFMTEADFGPKRTQRIFKTGDLVFQNPEDGALVYIGRKDTQVKLHGQRIELQEIEEHLAANGPEDIDWAVELIQGSEPASACLAAFYASHEAIGRRDIEVRVLPIADEMRVNLAILEKRLASLLPKYMVPSAFVPLTTMPLNTSGKKDRLRLRSLGATILNKAGFKSTILGENAFKQKRVKRQPATKQGQKMQKLWSRILKLPLTSIGTLDDFFDLGGNSILAMKLAASAHADGISLSVADIFKYPRLDDVSKLATGLRFSKVLPRPISKPRMDKSLHHSVVQQLPDAESNIQYIGEATDYQAWTTIHGMTLHRAFYNHLFVDFDGPVDVSRMMEACHILIRHNPILRAAFVGHENRILVVGFNDVALDFQSFTWNDETDTAAPLSWELETIRLGKPPVRFALVEKPNTACRLVIHISHAQYDGISVPLLLDDLKIAYTSLIGTRRSNFFDFLHENASRDNTPHLAFWSDLLHDSSMTQVISHKGLHHTGPVDSSLTRTIDAPILRGRTGVTAATIFKAAWALVLSTLSGNKDITFGHITAGRNVYPQRFDSTIGAFLNITPVRAKLDNALENQTSLQFMHSLHDQYINSLPHECVGWHTIIRSCTSWPSWTSFSSIVQHQNLDDISKVSLPGVARVGSSVDVWLLTTPCGECTEVQLYFSSHIPQSGAQAMLDMFCAATARLCDPAYHETPVNDLLQSDNILIPFSPLSPNTDYADCPSIPETREGEGEDSYELQSLRLVVENAWEKVLGSLGAKKRFSLSDSYLDLGGDLVTAGLLAHAYQSEGYERVTVEDMMDYTTVRAQMGCLARSGVM</sequence>
<keyword evidence="5" id="KW-0808">Transferase</keyword>
<dbReference type="CDD" id="cd19542">
    <property type="entry name" value="CT_NRPS-like"/>
    <property type="match status" value="2"/>
</dbReference>
<evidence type="ECO:0000256" key="3">
    <source>
        <dbReference type="ARBA" id="ARBA00022553"/>
    </source>
</evidence>